<sequence length="1784" mass="203458">MSARALHRGSWRNTINSLRSSQISLQTATSTTKISSQISVLTSTTRLTCRRDFPVWYDALYAEADAADVWDLIDPDDTTSPSDPREDDEELSIESWITQQNEKQRRTYDRKRKAYDSILQHRAEASDDTGEELQEPVAQPTLTQNTPGIFERYTNYLASKSGRDVLKTRRERDFDSIQRWVKETVDKDILYAARSEILANNQRSLRALIQYLRKRYAPSESSSQTTVREEYLLLLEKANTSVNPQTWLRDFHRVLLRALRFRIPESQGTLASKTFLRAVGHRFAPSWATSELTEIVKMERKGDRIPTVSEYRDMLEDLLYEDTLYDKNRGKTSGVYATLAGRPSEAISDGKSGSKGKGKSEACPCNKPHNANPLECTRVEYALTGRIKPSQDKLSRDECKEIRKRINQSENYDLRAELARKGWIWATEPPSFRNPAPPRNRSSGNTGSKAKSQQEENESEVTLKRNIHAVTISRELLREISDDFDSDYDQPSVFATPLTGPHVLSRSTVLDNCGATHLVNNLDLLESSSIKTCIGDERVDSGTASYPILAKGTWILPKALNGPDGDLTADLTLHNVGYVENFHVNIVSEVLLRKTGIWYSGLDNTLRQGTYKNSVVVKHLVRKMNITFFEYKTGSQYIAQKRITSSNAGIVNHLVLALQDPARLSLRKPPDRYDDAWLWHLRSGHLAPDALERMVSNLISRRTSERKAIRPYYRVSWDLFDYPTSFDKNRWLLVIKDEYTGRLFAFPRVSKSHTFVFDALRHFERWVARQRGVTLCKLRQDVERAVIAINGITKYQLWAQHNGIEIEETPPYTKEPNGGGERAGQELITRAIKMLSAAGLPTTLWVEAVMAAAYLYNMSPRKRRAWLSPIQVEESWFRQYFRWWQPQYSASLARDLRPHWGWTYAYGCRAYPLKKDREADRNRRNFKVEPRGHIGYLVGYVMDAHNLYRVWIPSLDQVIITRNVTFDETKFYSKDDAKASLQAEVAETVSTEISEPPATANPGLQFLRLAKPSELVFSLEEQPLPPAFAPSTVISEETTVKRSAVNSRREEGLLTPEPTPEPAAAPEGTDGQTTGQQSSEAMDAGVPDPGHEALSEAVEDVIYVKTNNEPPREPAVEADSSNDLGGDSPTHPVRPHSDNGNGREPEIKTKRVYNRKDYGQQQGKPRRSPRFAQHFAFLQTERNWETFFYTYMPDQQKAVEEANQAHYTLHCFVFASIHQAKHSRAVTPQRVKIHTDELIKPPRTWKSVEKMPTHLRNLFYEAAQAEISKLEEMDAWKIIDEHEASTKPIPLKWVFTYKLDQDGYLDRCKARICVRGDLQAKHPLEQTYAATLAARTFRVAMALAAEFDLEVDQFDVVNAFLNATRGPNDPPVVCYLPDGFKQNGKYVELRRALYGLRDAPLLWYKEFSSTLRRLGLKPASEDPCLFTSNDKKVMVLFYVDDILVLYHRDHREAAQNVINGVKAEYELKDQGPVEWYLGIRVIRDREKRTINLAHDQYIERVAKKFNLIDSIVPHTPLPFVPLQKNTAEATPDQVKQYQEKVGSILYTAIMIRPDVAFACATLSRFLTNPSLEHQKAANQVIRYLYHTRYLSLCFGSSGGAGAQVLLIAGDASFADDEETRRSSQGYIISLFGGPIQWKAARQNTVTTSTTEAELLSLENTAKETIALKRLFRDIELDLGDVWKIHCDNRQTIRLVVGDKERISTRLRHVDIQNMWLRQEYAKKTFDVVYMPTDEMPADGLTKALSRAKFEHFRALLNLQDIRAQVTRSEEKQVRASNAGPEAES</sequence>
<keyword evidence="2" id="KW-1185">Reference proteome</keyword>
<evidence type="ECO:0000313" key="1">
    <source>
        <dbReference type="EMBL" id="KAL0931849.1"/>
    </source>
</evidence>
<organism evidence="1 2">
    <name type="scientific">Colletotrichum truncatum</name>
    <name type="common">Anthracnose fungus</name>
    <name type="synonym">Colletotrichum capsici</name>
    <dbReference type="NCBI Taxonomy" id="5467"/>
    <lineage>
        <taxon>Eukaryota</taxon>
        <taxon>Fungi</taxon>
        <taxon>Dikarya</taxon>
        <taxon>Ascomycota</taxon>
        <taxon>Pezizomycotina</taxon>
        <taxon>Sordariomycetes</taxon>
        <taxon>Hypocreomycetidae</taxon>
        <taxon>Glomerellales</taxon>
        <taxon>Glomerellaceae</taxon>
        <taxon>Colletotrichum</taxon>
        <taxon>Colletotrichum truncatum species complex</taxon>
    </lineage>
</organism>
<proteinExistence type="predicted"/>
<name>A0ACC3YIW4_COLTU</name>
<reference evidence="1 2" key="1">
    <citation type="journal article" date="2020" name="Phytopathology">
        <title>Genome Sequence Resources of Colletotrichum truncatum, C. plurivorum, C. musicola, and C. sojae: Four Species Pathogenic to Soybean (Glycine max).</title>
        <authorList>
            <person name="Rogerio F."/>
            <person name="Boufleur T.R."/>
            <person name="Ciampi-Guillardi M."/>
            <person name="Sukno S.A."/>
            <person name="Thon M.R."/>
            <person name="Massola Junior N.S."/>
            <person name="Baroncelli R."/>
        </authorList>
    </citation>
    <scope>NUCLEOTIDE SEQUENCE [LARGE SCALE GENOMIC DNA]</scope>
    <source>
        <strain evidence="1 2">CMES1059</strain>
    </source>
</reference>
<accession>A0ACC3YIW4</accession>
<keyword evidence="1" id="KW-0695">RNA-directed DNA polymerase</keyword>
<dbReference type="Proteomes" id="UP000805649">
    <property type="component" value="Unassembled WGS sequence"/>
</dbReference>
<keyword evidence="1" id="KW-0548">Nucleotidyltransferase</keyword>
<gene>
    <name evidence="1" type="ORF">CTRU02_212802</name>
</gene>
<keyword evidence="1" id="KW-0808">Transferase</keyword>
<dbReference type="EMBL" id="VUJX02000009">
    <property type="protein sequence ID" value="KAL0931849.1"/>
    <property type="molecule type" value="Genomic_DNA"/>
</dbReference>
<evidence type="ECO:0000313" key="2">
    <source>
        <dbReference type="Proteomes" id="UP000805649"/>
    </source>
</evidence>
<protein>
    <submittedName>
        <fullName evidence="1">Reverse transcriptase domain protein</fullName>
    </submittedName>
</protein>
<comment type="caution">
    <text evidence="1">The sequence shown here is derived from an EMBL/GenBank/DDBJ whole genome shotgun (WGS) entry which is preliminary data.</text>
</comment>